<reference evidence="1 2" key="1">
    <citation type="journal article" date="2019" name="Commun. Biol.">
        <title>The bagworm genome reveals a unique fibroin gene that provides high tensile strength.</title>
        <authorList>
            <person name="Kono N."/>
            <person name="Nakamura H."/>
            <person name="Ohtoshi R."/>
            <person name="Tomita M."/>
            <person name="Numata K."/>
            <person name="Arakawa K."/>
        </authorList>
    </citation>
    <scope>NUCLEOTIDE SEQUENCE [LARGE SCALE GENOMIC DNA]</scope>
</reference>
<gene>
    <name evidence="1" type="ORF">EVAR_59629_1</name>
</gene>
<keyword evidence="2" id="KW-1185">Reference proteome</keyword>
<sequence length="509" mass="56521">MLGTKYCIVGHAALVREARHYTRPSAREQFLRVIPDIQKNIESWLEEDESLRSIESRLQECHQQMALVKEIEAYGPNLNEHPLYTISQKYTTYKQAKNAVEDSMKALVKILKDFDAQIDSFAAAENAVRGPLLMTWVREFGTPAGEIEPIFRHIEEFLSNAGQSGMLAQCERAEAELGQTMQQAATLVRATLELLSQYAAIAQYYPRTHTEQYRVTAFREWLAAALEARSPDVCRDVAARLATLVAAEAPPPAPLAQQIAAYNYRLQALSVDATAKLNEAFERVQHDAASDTSVDDAYEEAKSNISAWLRAEEGAAAALECVVVGSLCALNRRYLMLEGGAQSAGDCLAELTSRDGEWFLDEMCALSTQAVEALSLLPLQAAAVEDPAVPLAVECVRDANRALTHLLQLNHNFSTVILPEALKKLHAEEPCTLRLVEEMEALVAATPMPLSELVAQLDLHLRYLLMDMELNTESAPDGGSWPYIDFHSFVRRWTSKEYVGLMGDEGYLT</sequence>
<evidence type="ECO:0000313" key="1">
    <source>
        <dbReference type="EMBL" id="GBP74734.1"/>
    </source>
</evidence>
<dbReference type="Proteomes" id="UP000299102">
    <property type="component" value="Unassembled WGS sequence"/>
</dbReference>
<organism evidence="1 2">
    <name type="scientific">Eumeta variegata</name>
    <name type="common">Bagworm moth</name>
    <name type="synonym">Eumeta japonica</name>
    <dbReference type="NCBI Taxonomy" id="151549"/>
    <lineage>
        <taxon>Eukaryota</taxon>
        <taxon>Metazoa</taxon>
        <taxon>Ecdysozoa</taxon>
        <taxon>Arthropoda</taxon>
        <taxon>Hexapoda</taxon>
        <taxon>Insecta</taxon>
        <taxon>Pterygota</taxon>
        <taxon>Neoptera</taxon>
        <taxon>Endopterygota</taxon>
        <taxon>Lepidoptera</taxon>
        <taxon>Glossata</taxon>
        <taxon>Ditrysia</taxon>
        <taxon>Tineoidea</taxon>
        <taxon>Psychidae</taxon>
        <taxon>Oiketicinae</taxon>
        <taxon>Eumeta</taxon>
    </lineage>
</organism>
<protein>
    <submittedName>
        <fullName evidence="1">Uncharacterized protein</fullName>
    </submittedName>
</protein>
<dbReference type="EMBL" id="BGZK01001220">
    <property type="protein sequence ID" value="GBP74734.1"/>
    <property type="molecule type" value="Genomic_DNA"/>
</dbReference>
<evidence type="ECO:0000313" key="2">
    <source>
        <dbReference type="Proteomes" id="UP000299102"/>
    </source>
</evidence>
<name>A0A4C1YIB9_EUMVA</name>
<dbReference type="AlphaFoldDB" id="A0A4C1YIB9"/>
<dbReference type="OrthoDB" id="10065496at2759"/>
<comment type="caution">
    <text evidence="1">The sequence shown here is derived from an EMBL/GenBank/DDBJ whole genome shotgun (WGS) entry which is preliminary data.</text>
</comment>
<dbReference type="STRING" id="151549.A0A4C1YIB9"/>
<accession>A0A4C1YIB9</accession>
<proteinExistence type="predicted"/>